<gene>
    <name evidence="5" type="ORF">G3T36_17245</name>
</gene>
<protein>
    <submittedName>
        <fullName evidence="5">Cellulase family glycosylhydrolase</fullName>
    </submittedName>
</protein>
<evidence type="ECO:0000313" key="5">
    <source>
        <dbReference type="EMBL" id="NEN07606.1"/>
    </source>
</evidence>
<accession>A0A6L9Y206</accession>
<proteinExistence type="inferred from homology"/>
<dbReference type="Pfam" id="PF00150">
    <property type="entry name" value="Cellulase"/>
    <property type="match status" value="1"/>
</dbReference>
<dbReference type="InterPro" id="IPR017853">
    <property type="entry name" value="GH"/>
</dbReference>
<dbReference type="Gene3D" id="3.20.20.80">
    <property type="entry name" value="Glycosidases"/>
    <property type="match status" value="1"/>
</dbReference>
<dbReference type="SUPFAM" id="SSF51445">
    <property type="entry name" value="(Trans)glycosidases"/>
    <property type="match status" value="1"/>
</dbReference>
<dbReference type="Proteomes" id="UP000474967">
    <property type="component" value="Unassembled WGS sequence"/>
</dbReference>
<keyword evidence="6" id="KW-1185">Reference proteome</keyword>
<evidence type="ECO:0000256" key="1">
    <source>
        <dbReference type="ARBA" id="ARBA00022801"/>
    </source>
</evidence>
<dbReference type="GO" id="GO:0004553">
    <property type="term" value="F:hydrolase activity, hydrolyzing O-glycosyl compounds"/>
    <property type="evidence" value="ECO:0007669"/>
    <property type="project" value="InterPro"/>
</dbReference>
<comment type="similarity">
    <text evidence="3">Belongs to the glycosyl hydrolase 5 (cellulase A) family.</text>
</comment>
<feature type="domain" description="Glycoside hydrolase family 5" evidence="4">
    <location>
        <begin position="44"/>
        <end position="291"/>
    </location>
</feature>
<keyword evidence="2 3" id="KW-0326">Glycosidase</keyword>
<dbReference type="InterPro" id="IPR001547">
    <property type="entry name" value="Glyco_hydro_5"/>
</dbReference>
<name>A0A6L9Y206_9MICO</name>
<comment type="caution">
    <text evidence="5">The sequence shown here is derived from an EMBL/GenBank/DDBJ whole genome shotgun (WGS) entry which is preliminary data.</text>
</comment>
<dbReference type="RefSeq" id="WP_163291072.1">
    <property type="nucleotide sequence ID" value="NZ_JAAGWY010000004.1"/>
</dbReference>
<keyword evidence="1 3" id="KW-0378">Hydrolase</keyword>
<sequence>MDRPSPVLTVSDNPAIWLGANFWSRTGGPLMWTTYDPAVVREELRVLADHGLNLTRSFFYWPDFHPTPDRLDEQCIANFQDFLDAHLEVGLTTVPTFLVGHMSGENWDPAWRNGRDLYSDIWFVGRQSWYVRELTARFAEHPAIAGWLITNEMPIYGGEAPRPIVAAWAEILVNAVRAGGGTQPVSVGDGAWGIETTGHDNGFSAVDLAPITDFIGPHVYQMETDQLRQHLKAAFIAELCAISSQPVIMEEFGLTSDFVSPAGAASYYRQLLYNTLLAGATGWIAWNNTDYDTVIGQRPYSHHPFEMHFGITDSAGKPKPPLLELAAFAETLAAVDLANSRRAPVDAAIVVGSYLAADYPFTNESERQLIVAATEQAYVAAHEAHIPVAVVREASDGGIPSGYGLYLLPSVKQLTGPSWVQLQSLAAGGATVYASYCAGESGAQRGPWWVYTEELFGVSRELSYGLVEPLSAGSDVVVTFVAPFGSLAAGSELRFRVAGNEHSRTFLPVTVTDGEVVAVDSEGRPVIVVKRHGAGRAVLSTYPFEYFASALGRINPEETWRLYDALAEVAGVERDVLVDDPLVFVDSLVHADGRRFVFFVSQHPEAVTFEPRVPGRLLALNGTPTDASLTLDPYGVAVRLLSFD</sequence>
<dbReference type="Gene3D" id="3.40.50.880">
    <property type="match status" value="1"/>
</dbReference>
<organism evidence="5 6">
    <name type="scientific">Leifsonia tongyongensis</name>
    <dbReference type="NCBI Taxonomy" id="1268043"/>
    <lineage>
        <taxon>Bacteria</taxon>
        <taxon>Bacillati</taxon>
        <taxon>Actinomycetota</taxon>
        <taxon>Actinomycetes</taxon>
        <taxon>Micrococcales</taxon>
        <taxon>Microbacteriaceae</taxon>
        <taxon>Leifsonia</taxon>
    </lineage>
</organism>
<dbReference type="AlphaFoldDB" id="A0A6L9Y206"/>
<evidence type="ECO:0000256" key="2">
    <source>
        <dbReference type="ARBA" id="ARBA00023295"/>
    </source>
</evidence>
<evidence type="ECO:0000256" key="3">
    <source>
        <dbReference type="RuleBase" id="RU361153"/>
    </source>
</evidence>
<reference evidence="5 6" key="1">
    <citation type="journal article" date="2014" name="J. Microbiol.">
        <title>Diaminobutyricibacter tongyongensis gen. nov., sp. nov. and Homoserinibacter gongjuensis gen. nov., sp. nov. belong to the family Microbacteriaceae.</title>
        <authorList>
            <person name="Kim S.J."/>
            <person name="Ahn J.H."/>
            <person name="Weon H.Y."/>
            <person name="Hamada M."/>
            <person name="Suzuki K."/>
            <person name="Kwon S.W."/>
        </authorList>
    </citation>
    <scope>NUCLEOTIDE SEQUENCE [LARGE SCALE GENOMIC DNA]</scope>
    <source>
        <strain evidence="5 6">NBRC 108724</strain>
    </source>
</reference>
<dbReference type="EMBL" id="JAAGWY010000004">
    <property type="protein sequence ID" value="NEN07606.1"/>
    <property type="molecule type" value="Genomic_DNA"/>
</dbReference>
<evidence type="ECO:0000313" key="6">
    <source>
        <dbReference type="Proteomes" id="UP000474967"/>
    </source>
</evidence>
<dbReference type="InterPro" id="IPR029062">
    <property type="entry name" value="Class_I_gatase-like"/>
</dbReference>
<dbReference type="GO" id="GO:0000272">
    <property type="term" value="P:polysaccharide catabolic process"/>
    <property type="evidence" value="ECO:0007669"/>
    <property type="project" value="InterPro"/>
</dbReference>
<evidence type="ECO:0000259" key="4">
    <source>
        <dbReference type="Pfam" id="PF00150"/>
    </source>
</evidence>